<dbReference type="PANTHER" id="PTHR11067:SF9">
    <property type="entry name" value="INOSINE TRIPHOSPHATE PYROPHOSPHATASE"/>
    <property type="match status" value="1"/>
</dbReference>
<accession>A0A0G4H097</accession>
<evidence type="ECO:0000256" key="1">
    <source>
        <dbReference type="ARBA" id="ARBA00008023"/>
    </source>
</evidence>
<dbReference type="GO" id="GO:0047429">
    <property type="term" value="F:nucleoside triphosphate diphosphatase activity"/>
    <property type="evidence" value="ECO:0007669"/>
    <property type="project" value="InterPro"/>
</dbReference>
<protein>
    <recommendedName>
        <fullName evidence="4">Non-canonical purine NTP pyrophosphatase</fullName>
    </recommendedName>
</protein>
<evidence type="ECO:0000313" key="3">
    <source>
        <dbReference type="EMBL" id="CEM36830.1"/>
    </source>
</evidence>
<reference evidence="3" key="1">
    <citation type="submission" date="2014-11" db="EMBL/GenBank/DDBJ databases">
        <authorList>
            <person name="Otto D Thomas"/>
            <person name="Naeem Raeece"/>
        </authorList>
    </citation>
    <scope>NUCLEOTIDE SEQUENCE</scope>
</reference>
<keyword evidence="2" id="KW-0378">Hydrolase</keyword>
<proteinExistence type="inferred from homology"/>
<dbReference type="Pfam" id="PF01725">
    <property type="entry name" value="Ham1p_like"/>
    <property type="match status" value="1"/>
</dbReference>
<name>A0A0G4H097_9ALVE</name>
<dbReference type="GO" id="GO:0009143">
    <property type="term" value="P:nucleoside triphosphate catabolic process"/>
    <property type="evidence" value="ECO:0007669"/>
    <property type="project" value="InterPro"/>
</dbReference>
<gene>
    <name evidence="3" type="ORF">Cvel_5482</name>
</gene>
<dbReference type="PANTHER" id="PTHR11067">
    <property type="entry name" value="INOSINE TRIPHOSPHATE PYROPHOSPHATASE/HAM1 PROTEIN"/>
    <property type="match status" value="1"/>
</dbReference>
<dbReference type="AlphaFoldDB" id="A0A0G4H097"/>
<evidence type="ECO:0000256" key="2">
    <source>
        <dbReference type="ARBA" id="ARBA00022801"/>
    </source>
</evidence>
<sequence>MPKHTIGMAADAATIDMHEATADCVKGRKTLSFVTTNPQKSEHVRRLFAKRGVRIEIVAREVPEIQDRDLESVAKKKATAASELIGGPALVEDFGILVEGWSGMPGPFTKWFVEALTPQKLALMLRKQETTKVQVCTVLAYCDAEHTPAAEVFCGTLEGEIQTEPKGIAVPNWLGQFIRVTDESVLSEESVGADTDLRVLDLLREEKYQDVADRKSHRAQAFQKFLHWYLHQV</sequence>
<dbReference type="InterPro" id="IPR029001">
    <property type="entry name" value="ITPase-like_fam"/>
</dbReference>
<dbReference type="EMBL" id="CDMZ01001734">
    <property type="protein sequence ID" value="CEM36830.1"/>
    <property type="molecule type" value="Genomic_DNA"/>
</dbReference>
<dbReference type="GO" id="GO:0005737">
    <property type="term" value="C:cytoplasm"/>
    <property type="evidence" value="ECO:0007669"/>
    <property type="project" value="TreeGrafter"/>
</dbReference>
<dbReference type="SUPFAM" id="SSF52972">
    <property type="entry name" value="ITPase-like"/>
    <property type="match status" value="1"/>
</dbReference>
<comment type="similarity">
    <text evidence="1">Belongs to the HAM1 NTPase family.</text>
</comment>
<dbReference type="InterPro" id="IPR002637">
    <property type="entry name" value="RdgB/HAM1"/>
</dbReference>
<dbReference type="PhylomeDB" id="A0A0G4H097"/>
<organism evidence="3">
    <name type="scientific">Chromera velia CCMP2878</name>
    <dbReference type="NCBI Taxonomy" id="1169474"/>
    <lineage>
        <taxon>Eukaryota</taxon>
        <taxon>Sar</taxon>
        <taxon>Alveolata</taxon>
        <taxon>Colpodellida</taxon>
        <taxon>Chromeraceae</taxon>
        <taxon>Chromera</taxon>
    </lineage>
</organism>
<dbReference type="Gene3D" id="3.90.950.10">
    <property type="match status" value="1"/>
</dbReference>
<evidence type="ECO:0008006" key="4">
    <source>
        <dbReference type="Google" id="ProtNLM"/>
    </source>
</evidence>
<dbReference type="VEuPathDB" id="CryptoDB:Cvel_5482"/>